<evidence type="ECO:0000313" key="7">
    <source>
        <dbReference type="EMBL" id="AIG56386.1"/>
    </source>
</evidence>
<dbReference type="AlphaFoldDB" id="A0A0A7CP98"/>
<keyword evidence="4" id="KW-1015">Disulfide bond</keyword>
<dbReference type="InterPro" id="IPR044865">
    <property type="entry name" value="MRH_dom"/>
</dbReference>
<evidence type="ECO:0000256" key="4">
    <source>
        <dbReference type="ARBA" id="ARBA00023157"/>
    </source>
</evidence>
<dbReference type="InterPro" id="IPR028146">
    <property type="entry name" value="PRKCSH_N"/>
</dbReference>
<dbReference type="PROSITE" id="PS51914">
    <property type="entry name" value="MRH"/>
    <property type="match status" value="1"/>
</dbReference>
<sequence>MVSTRVLALLGLASLATAASHVCIGAETGRPMDIAPTLMNDDYCDCADGSDEPETAACSHVLAARHECRNHGLLPLAIHTSHVHDGVCDCCDGSDEAPGVCADTCADAIAAARAAANARLDAVASGYAARQARLEAIAQAEADKKMAIVSQRALKEELRQLALKVTVFKDREERTEYAMRVAAAKTKGDTAQCALGDKTTDAAPATDAVEDVAAPQPDATAEATDGTVELTQLRAKDKLSLTVARADGRQMSLSAYMRDVLDEAKRIPMRSVYQRRKEDFLGPLFNGDVQDRARMLTYGLQGIGLLLSPVRAAYEVAAFATIAWLRFVDAATPQLLLDPWHAFLELLDLDWRYHKSLFLRRLSQGRLFWWRYYASWVLETLWEAPVDVIWETFLYVARFGRPTLDHSVVLPEADSLRTILAEIQADVAAIDQVQLEIDRLERVESVEAGPDDGYQILKGTCAEAQIEKYVYKVCPFGEATQDSVSLGRWKRWSASEPPTMAFEDGQKCWNGPHRSVQLILECGAEDKILSVDELSTCVYTIPFATPAACTSVLLAEAQADAAKWLSAP</sequence>
<reference evidence="7" key="1">
    <citation type="journal article" date="2014" name="Genome Biol. Evol.">
        <title>The secreted proteins of Achlya hypogyna and Thraustotheca clavata identify the ancestral oomycete secretome and reveal gene acquisitions by horizontal gene transfer.</title>
        <authorList>
            <person name="Misner I."/>
            <person name="Blouin N."/>
            <person name="Leonard G."/>
            <person name="Richards T.A."/>
            <person name="Lane C.E."/>
        </authorList>
    </citation>
    <scope>NUCLEOTIDE SEQUENCE</scope>
    <source>
        <strain evidence="7">ATCC 48635</strain>
    </source>
</reference>
<evidence type="ECO:0000259" key="6">
    <source>
        <dbReference type="PROSITE" id="PS51914"/>
    </source>
</evidence>
<evidence type="ECO:0000256" key="3">
    <source>
        <dbReference type="ARBA" id="ARBA00022824"/>
    </source>
</evidence>
<evidence type="ECO:0000256" key="2">
    <source>
        <dbReference type="ARBA" id="ARBA00022729"/>
    </source>
</evidence>
<protein>
    <recommendedName>
        <fullName evidence="1">Glucosidase 2 subunit beta</fullName>
    </recommendedName>
</protein>
<evidence type="ECO:0000256" key="1">
    <source>
        <dbReference type="ARBA" id="ARBA00022387"/>
    </source>
</evidence>
<keyword evidence="3" id="KW-0256">Endoplasmic reticulum</keyword>
<dbReference type="EMBL" id="KM038925">
    <property type="protein sequence ID" value="AIG56386.1"/>
    <property type="molecule type" value="Genomic_DNA"/>
</dbReference>
<dbReference type="Pfam" id="PF13015">
    <property type="entry name" value="PRKCSH_1"/>
    <property type="match status" value="1"/>
</dbReference>
<dbReference type="SUPFAM" id="SSF50911">
    <property type="entry name" value="Mannose 6-phosphate receptor domain"/>
    <property type="match status" value="1"/>
</dbReference>
<feature type="signal peptide" evidence="5">
    <location>
        <begin position="1"/>
        <end position="18"/>
    </location>
</feature>
<dbReference type="GO" id="GO:0017177">
    <property type="term" value="C:glucosidase II complex"/>
    <property type="evidence" value="ECO:0007669"/>
    <property type="project" value="TreeGrafter"/>
</dbReference>
<dbReference type="InterPro" id="IPR009011">
    <property type="entry name" value="Man6P_isomerase_rcpt-bd_dom_sf"/>
</dbReference>
<feature type="domain" description="MRH" evidence="6">
    <location>
        <begin position="459"/>
        <end position="551"/>
    </location>
</feature>
<dbReference type="Gene3D" id="2.70.130.10">
    <property type="entry name" value="Mannose-6-phosphate receptor binding domain"/>
    <property type="match status" value="1"/>
</dbReference>
<accession>A0A0A7CP98</accession>
<dbReference type="PANTHER" id="PTHR12630:SF1">
    <property type="entry name" value="GLUCOSIDASE 2 SUBUNIT BETA"/>
    <property type="match status" value="1"/>
</dbReference>
<evidence type="ECO:0000256" key="5">
    <source>
        <dbReference type="SAM" id="SignalP"/>
    </source>
</evidence>
<feature type="chain" id="PRO_5002026918" description="Glucosidase 2 subunit beta" evidence="5">
    <location>
        <begin position="19"/>
        <end position="568"/>
    </location>
</feature>
<keyword evidence="2 5" id="KW-0732">Signal</keyword>
<dbReference type="GO" id="GO:0006491">
    <property type="term" value="P:N-glycan processing"/>
    <property type="evidence" value="ECO:0007669"/>
    <property type="project" value="TreeGrafter"/>
</dbReference>
<dbReference type="InterPro" id="IPR039794">
    <property type="entry name" value="Gtb1-like"/>
</dbReference>
<organism evidence="7">
    <name type="scientific">Achlya hypogyna</name>
    <name type="common">Oomycete</name>
    <name type="synonym">Protoachlya hypogyna</name>
    <dbReference type="NCBI Taxonomy" id="1202772"/>
    <lineage>
        <taxon>Eukaryota</taxon>
        <taxon>Sar</taxon>
        <taxon>Stramenopiles</taxon>
        <taxon>Oomycota</taxon>
        <taxon>Saprolegniomycetes</taxon>
        <taxon>Saprolegniales</taxon>
        <taxon>Achlyaceae</taxon>
        <taxon>Achlya</taxon>
    </lineage>
</organism>
<dbReference type="PANTHER" id="PTHR12630">
    <property type="entry name" value="N-LINKED OLIGOSACCHARIDE PROCESSING"/>
    <property type="match status" value="1"/>
</dbReference>
<dbReference type="Pfam" id="PF12999">
    <property type="entry name" value="PRKCSH-like"/>
    <property type="match status" value="1"/>
</dbReference>
<name>A0A0A7CP98_ACHHY</name>
<dbReference type="InterPro" id="IPR036607">
    <property type="entry name" value="PRKCSH"/>
</dbReference>
<proteinExistence type="predicted"/>